<accession>A0A562R0M6</accession>
<dbReference type="RefSeq" id="WP_158643179.1">
    <property type="nucleotide sequence ID" value="NZ_VLLB01000008.1"/>
</dbReference>
<organism evidence="1 2">
    <name type="scientific">Pseudoduganella lurida</name>
    <dbReference type="NCBI Taxonomy" id="1036180"/>
    <lineage>
        <taxon>Bacteria</taxon>
        <taxon>Pseudomonadati</taxon>
        <taxon>Pseudomonadota</taxon>
        <taxon>Betaproteobacteria</taxon>
        <taxon>Burkholderiales</taxon>
        <taxon>Oxalobacteraceae</taxon>
        <taxon>Telluria group</taxon>
        <taxon>Pseudoduganella</taxon>
    </lineage>
</organism>
<dbReference type="Proteomes" id="UP000318431">
    <property type="component" value="Unassembled WGS sequence"/>
</dbReference>
<keyword evidence="2" id="KW-1185">Reference proteome</keyword>
<protein>
    <recommendedName>
        <fullName evidence="3">Histidine kinase/HSP90-like ATPase domain-containing protein</fullName>
    </recommendedName>
</protein>
<dbReference type="AlphaFoldDB" id="A0A562R0M6"/>
<dbReference type="InterPro" id="IPR036890">
    <property type="entry name" value="HATPase_C_sf"/>
</dbReference>
<dbReference type="SUPFAM" id="SSF55874">
    <property type="entry name" value="ATPase domain of HSP90 chaperone/DNA topoisomerase II/histidine kinase"/>
    <property type="match status" value="1"/>
</dbReference>
<evidence type="ECO:0008006" key="3">
    <source>
        <dbReference type="Google" id="ProtNLM"/>
    </source>
</evidence>
<evidence type="ECO:0000313" key="1">
    <source>
        <dbReference type="EMBL" id="TWI62587.1"/>
    </source>
</evidence>
<comment type="caution">
    <text evidence="1">The sequence shown here is derived from an EMBL/GenBank/DDBJ whole genome shotgun (WGS) entry which is preliminary data.</text>
</comment>
<sequence length="57" mass="6025">MGLGLHLVHKIVTEHCGTIHYSYEAPDVIFTVAIPLAAPAAPTEIAPTAFANGNRVK</sequence>
<reference evidence="1 2" key="1">
    <citation type="journal article" date="2015" name="Stand. Genomic Sci.">
        <title>Genomic Encyclopedia of Bacterial and Archaeal Type Strains, Phase III: the genomes of soil and plant-associated and newly described type strains.</title>
        <authorList>
            <person name="Whitman W.B."/>
            <person name="Woyke T."/>
            <person name="Klenk H.P."/>
            <person name="Zhou Y."/>
            <person name="Lilburn T.G."/>
            <person name="Beck B.J."/>
            <person name="De Vos P."/>
            <person name="Vandamme P."/>
            <person name="Eisen J.A."/>
            <person name="Garrity G."/>
            <person name="Hugenholtz P."/>
            <person name="Kyrpides N.C."/>
        </authorList>
    </citation>
    <scope>NUCLEOTIDE SEQUENCE [LARGE SCALE GENOMIC DNA]</scope>
    <source>
        <strain evidence="1 2">CGMCC 1.10822</strain>
    </source>
</reference>
<dbReference type="EMBL" id="VLLB01000008">
    <property type="protein sequence ID" value="TWI62587.1"/>
    <property type="molecule type" value="Genomic_DNA"/>
</dbReference>
<proteinExistence type="predicted"/>
<name>A0A562R0M6_9BURK</name>
<evidence type="ECO:0000313" key="2">
    <source>
        <dbReference type="Proteomes" id="UP000318431"/>
    </source>
</evidence>
<gene>
    <name evidence="1" type="ORF">IP91_04108</name>
</gene>